<dbReference type="EMBL" id="FOTQ01000005">
    <property type="protein sequence ID" value="SFM21778.1"/>
    <property type="molecule type" value="Genomic_DNA"/>
</dbReference>
<sequence length="247" mass="27948">MIPLLKDDLPYKPFRGVRKIDPFKPLKHPPIDLGRKRARSALKAQIVPDLVRSMRTFHMQTAAQGVQYYQAQGEVFQPGDPVVTLVDGSPNRKVTNVRLGGNITYVQGPGVQAIIEAVQAAYLMLTEQARYFRETGQYIGGFVVLINGDTEVQPSELDRYADRIDIVQIINVRPYSGKIERIHEPFYTVWKALRQFKYTERASIRLTIGANPEHQREKGGNIAMPILTFAPLGRSPSRGPNRRNFYG</sequence>
<evidence type="ECO:0000313" key="1">
    <source>
        <dbReference type="EMBL" id="SFM21778.1"/>
    </source>
</evidence>
<accession>A0A1I4P1Z9</accession>
<name>A0A1I4P1Z9_9RHOB</name>
<dbReference type="STRING" id="254406.SAMN04488042_10544"/>
<reference evidence="1 2" key="1">
    <citation type="submission" date="2016-10" db="EMBL/GenBank/DDBJ databases">
        <authorList>
            <person name="de Groot N.N."/>
        </authorList>
    </citation>
    <scope>NUCLEOTIDE SEQUENCE [LARGE SCALE GENOMIC DNA]</scope>
    <source>
        <strain evidence="1 2">DSM 15283</strain>
    </source>
</reference>
<evidence type="ECO:0000313" key="2">
    <source>
        <dbReference type="Proteomes" id="UP000199144"/>
    </source>
</evidence>
<proteinExistence type="predicted"/>
<organism evidence="1 2">
    <name type="scientific">Shimia aestuarii</name>
    <dbReference type="NCBI Taxonomy" id="254406"/>
    <lineage>
        <taxon>Bacteria</taxon>
        <taxon>Pseudomonadati</taxon>
        <taxon>Pseudomonadota</taxon>
        <taxon>Alphaproteobacteria</taxon>
        <taxon>Rhodobacterales</taxon>
        <taxon>Roseobacteraceae</taxon>
    </lineage>
</organism>
<protein>
    <submittedName>
        <fullName evidence="1">Uncharacterized protein</fullName>
    </submittedName>
</protein>
<dbReference type="Proteomes" id="UP000199144">
    <property type="component" value="Unassembled WGS sequence"/>
</dbReference>
<keyword evidence="2" id="KW-1185">Reference proteome</keyword>
<dbReference type="AlphaFoldDB" id="A0A1I4P1Z9"/>
<gene>
    <name evidence="1" type="ORF">SAMN04488042_10544</name>
</gene>